<keyword evidence="4" id="KW-1003">Cell membrane</keyword>
<dbReference type="AlphaFoldDB" id="A0A7S7RMY5"/>
<evidence type="ECO:0000256" key="4">
    <source>
        <dbReference type="ARBA" id="ARBA00022475"/>
    </source>
</evidence>
<dbReference type="PANTHER" id="PTHR43297">
    <property type="entry name" value="OLIGOPEPTIDE TRANSPORT ATP-BINDING PROTEIN APPD"/>
    <property type="match status" value="1"/>
</dbReference>
<sequence length="229" mass="25408">MNISKLHITLDDKTLVDISFNISSSLALVGQSGSGKSLTLKALLGMLPSSMEVELKFEGDFELKAGESLAFVPQNPFTALSPLTKIHKQFFTSLEKAEKLFAQVGLDVELLHRFPPELSGGQLQRVIIAMALESEPELLLLDEPTTALDPKTRVMILELLKKLQKEFGFKILFVTHDMNSAQSLCEDICVIKNGKVVEIGDMQSILKNPTAQYTKTLIEANFANRNFRI</sequence>
<dbReference type="RefSeq" id="WP_194369429.1">
    <property type="nucleotide sequence ID" value="NZ_CP054492.1"/>
</dbReference>
<dbReference type="GO" id="GO:0005886">
    <property type="term" value="C:plasma membrane"/>
    <property type="evidence" value="ECO:0007669"/>
    <property type="project" value="UniProtKB-SubCell"/>
</dbReference>
<name>A0A7S7RMY5_9BACT</name>
<evidence type="ECO:0000256" key="3">
    <source>
        <dbReference type="ARBA" id="ARBA00022448"/>
    </source>
</evidence>
<accession>A0A7S7RMY5</accession>
<evidence type="ECO:0000259" key="10">
    <source>
        <dbReference type="PROSITE" id="PS50893"/>
    </source>
</evidence>
<gene>
    <name evidence="11" type="ORF">HUE88_12255</name>
</gene>
<dbReference type="InterPro" id="IPR017871">
    <property type="entry name" value="ABC_transporter-like_CS"/>
</dbReference>
<dbReference type="InterPro" id="IPR003439">
    <property type="entry name" value="ABC_transporter-like_ATP-bd"/>
</dbReference>
<comment type="similarity">
    <text evidence="2">Belongs to the ABC transporter superfamily.</text>
</comment>
<keyword evidence="9" id="KW-0472">Membrane</keyword>
<feature type="domain" description="ABC transporter" evidence="10">
    <location>
        <begin position="1"/>
        <end position="218"/>
    </location>
</feature>
<reference evidence="11 12" key="1">
    <citation type="submission" date="2020-05" db="EMBL/GenBank/DDBJ databases">
        <title>Sulfurimonas marisnigri, sp. nov., and Sulfurimonas baltica, sp. nov., manganese oxide reducing chemolithoautotrophs of the class Epsilonproteobacteria isolated from the pelagic redoxclines of the Black and Baltic Seas and emended description of the genus Sulfurimonas.</title>
        <authorList>
            <person name="Henkel J.V."/>
            <person name="Laudan C."/>
            <person name="Werner J."/>
            <person name="Neu T."/>
            <person name="Plewe S."/>
            <person name="Sproer C."/>
            <person name="Bunk B."/>
            <person name="Schulz-Vogt H.N."/>
        </authorList>
    </citation>
    <scope>NUCLEOTIDE SEQUENCE [LARGE SCALE GENOMIC DNA]</scope>
    <source>
        <strain evidence="11 12">GD2</strain>
    </source>
</reference>
<dbReference type="GO" id="GO:0005524">
    <property type="term" value="F:ATP binding"/>
    <property type="evidence" value="ECO:0007669"/>
    <property type="project" value="UniProtKB-KW"/>
</dbReference>
<dbReference type="Pfam" id="PF00005">
    <property type="entry name" value="ABC_tran"/>
    <property type="match status" value="1"/>
</dbReference>
<keyword evidence="6" id="KW-0547">Nucleotide-binding</keyword>
<evidence type="ECO:0000256" key="2">
    <source>
        <dbReference type="ARBA" id="ARBA00005417"/>
    </source>
</evidence>
<dbReference type="InterPro" id="IPR003593">
    <property type="entry name" value="AAA+_ATPase"/>
</dbReference>
<dbReference type="GO" id="GO:0016887">
    <property type="term" value="F:ATP hydrolysis activity"/>
    <property type="evidence" value="ECO:0007669"/>
    <property type="project" value="InterPro"/>
</dbReference>
<evidence type="ECO:0000256" key="1">
    <source>
        <dbReference type="ARBA" id="ARBA00004417"/>
    </source>
</evidence>
<proteinExistence type="inferred from homology"/>
<comment type="subcellular location">
    <subcellularLocation>
        <location evidence="1">Cell inner membrane</location>
        <topology evidence="1">Peripheral membrane protein</topology>
    </subcellularLocation>
</comment>
<dbReference type="Proteomes" id="UP000593994">
    <property type="component" value="Chromosome"/>
</dbReference>
<evidence type="ECO:0000256" key="8">
    <source>
        <dbReference type="ARBA" id="ARBA00022967"/>
    </source>
</evidence>
<dbReference type="SMART" id="SM00382">
    <property type="entry name" value="AAA"/>
    <property type="match status" value="1"/>
</dbReference>
<evidence type="ECO:0000313" key="11">
    <source>
        <dbReference type="EMBL" id="QOY51855.1"/>
    </source>
</evidence>
<keyword evidence="5" id="KW-0997">Cell inner membrane</keyword>
<keyword evidence="12" id="KW-1185">Reference proteome</keyword>
<dbReference type="EMBL" id="CP054492">
    <property type="protein sequence ID" value="QOY51855.1"/>
    <property type="molecule type" value="Genomic_DNA"/>
</dbReference>
<dbReference type="Gene3D" id="3.40.50.300">
    <property type="entry name" value="P-loop containing nucleotide triphosphate hydrolases"/>
    <property type="match status" value="1"/>
</dbReference>
<protein>
    <submittedName>
        <fullName evidence="11">ABC transporter ATP-binding protein</fullName>
    </submittedName>
</protein>
<dbReference type="PROSITE" id="PS50893">
    <property type="entry name" value="ABC_TRANSPORTER_2"/>
    <property type="match status" value="1"/>
</dbReference>
<keyword evidence="3" id="KW-0813">Transport</keyword>
<organism evidence="11 12">
    <name type="scientific">Candidatus Sulfurimonas baltica</name>
    <dbReference type="NCBI Taxonomy" id="2740404"/>
    <lineage>
        <taxon>Bacteria</taxon>
        <taxon>Pseudomonadati</taxon>
        <taxon>Campylobacterota</taxon>
        <taxon>Epsilonproteobacteria</taxon>
        <taxon>Campylobacterales</taxon>
        <taxon>Sulfurimonadaceae</taxon>
        <taxon>Sulfurimonas</taxon>
    </lineage>
</organism>
<evidence type="ECO:0000256" key="6">
    <source>
        <dbReference type="ARBA" id="ARBA00022741"/>
    </source>
</evidence>
<dbReference type="PANTHER" id="PTHR43297:SF14">
    <property type="entry name" value="ATPASE AAA-TYPE CORE DOMAIN-CONTAINING PROTEIN"/>
    <property type="match status" value="1"/>
</dbReference>
<dbReference type="InterPro" id="IPR027417">
    <property type="entry name" value="P-loop_NTPase"/>
</dbReference>
<evidence type="ECO:0000256" key="9">
    <source>
        <dbReference type="ARBA" id="ARBA00023136"/>
    </source>
</evidence>
<dbReference type="KEGG" id="sbal:HUE88_12255"/>
<evidence type="ECO:0000256" key="7">
    <source>
        <dbReference type="ARBA" id="ARBA00022840"/>
    </source>
</evidence>
<dbReference type="SUPFAM" id="SSF52540">
    <property type="entry name" value="P-loop containing nucleoside triphosphate hydrolases"/>
    <property type="match status" value="1"/>
</dbReference>
<keyword evidence="7 11" id="KW-0067">ATP-binding</keyword>
<keyword evidence="8" id="KW-1278">Translocase</keyword>
<dbReference type="InterPro" id="IPR050388">
    <property type="entry name" value="ABC_Ni/Peptide_Import"/>
</dbReference>
<evidence type="ECO:0000313" key="12">
    <source>
        <dbReference type="Proteomes" id="UP000593994"/>
    </source>
</evidence>
<dbReference type="PROSITE" id="PS00211">
    <property type="entry name" value="ABC_TRANSPORTER_1"/>
    <property type="match status" value="1"/>
</dbReference>
<evidence type="ECO:0000256" key="5">
    <source>
        <dbReference type="ARBA" id="ARBA00022519"/>
    </source>
</evidence>